<dbReference type="EMBL" id="BARS01057494">
    <property type="protein sequence ID" value="GAG51686.1"/>
    <property type="molecule type" value="Genomic_DNA"/>
</dbReference>
<protein>
    <submittedName>
        <fullName evidence="1">Uncharacterized protein</fullName>
    </submittedName>
</protein>
<name>X0ZU27_9ZZZZ</name>
<dbReference type="AlphaFoldDB" id="X0ZU27"/>
<organism evidence="1">
    <name type="scientific">marine sediment metagenome</name>
    <dbReference type="NCBI Taxonomy" id="412755"/>
    <lineage>
        <taxon>unclassified sequences</taxon>
        <taxon>metagenomes</taxon>
        <taxon>ecological metagenomes</taxon>
    </lineage>
</organism>
<gene>
    <name evidence="1" type="ORF">S01H1_84277</name>
</gene>
<sequence>MTSAGLKTIEGRIVEVRNGVRKISRSFTYGYMSLRVLVGFEYYSVLVSTSKLNKYGFIPKVGQWIRAEGRLSNSQDDFYDASLSHITSLEHIEPPKN</sequence>
<accession>X0ZU27</accession>
<proteinExistence type="predicted"/>
<reference evidence="1" key="1">
    <citation type="journal article" date="2014" name="Front. Microbiol.">
        <title>High frequency of phylogenetically diverse reductive dehalogenase-homologous genes in deep subseafloor sedimentary metagenomes.</title>
        <authorList>
            <person name="Kawai M."/>
            <person name="Futagami T."/>
            <person name="Toyoda A."/>
            <person name="Takaki Y."/>
            <person name="Nishi S."/>
            <person name="Hori S."/>
            <person name="Arai W."/>
            <person name="Tsubouchi T."/>
            <person name="Morono Y."/>
            <person name="Uchiyama I."/>
            <person name="Ito T."/>
            <person name="Fujiyama A."/>
            <person name="Inagaki F."/>
            <person name="Takami H."/>
        </authorList>
    </citation>
    <scope>NUCLEOTIDE SEQUENCE</scope>
    <source>
        <strain evidence="1">Expedition CK06-06</strain>
    </source>
</reference>
<comment type="caution">
    <text evidence="1">The sequence shown here is derived from an EMBL/GenBank/DDBJ whole genome shotgun (WGS) entry which is preliminary data.</text>
</comment>
<evidence type="ECO:0000313" key="1">
    <source>
        <dbReference type="EMBL" id="GAG51686.1"/>
    </source>
</evidence>